<evidence type="ECO:0000259" key="2">
    <source>
        <dbReference type="Pfam" id="PF13550"/>
    </source>
</evidence>
<keyword evidence="4" id="KW-1185">Reference proteome</keyword>
<accession>A0A0K2FI44</accession>
<proteinExistence type="predicted"/>
<dbReference type="Proteomes" id="UP000201646">
    <property type="component" value="Segment"/>
</dbReference>
<sequence>MSGGGGGGGSSKMNVADYSMSIHYAVCFGPVDSIDDIRINDKSINIGGYGSNTTVEINQKGLYGGSRKNGGVAGKIDLMFGGATQLATPALASRLGLTPETCPGFRGYTSLFFYDGSSSKNGVTFSGFYWGSNFPTIPPVDVTVTRYPLGPNGEKMAGPNGGANPSHIIYECMTNRQWGMGCPVGLIDIPSFQAAANTLAAEAFWMGMLWVRSDTIENFIGEVLDHIQAALGPDPNTGKWRLKLLRDDYDMNNLFIVSPGNAEITKMQRKLWGETANEVTVVYTNPDNEEEESLTYHDDANIAAQGQVVGTSRNYYGVRDGNLAARLAMRDLRQSASALLSVDVEIDRRGWNLRPGDVVELRWPEYGIGSCFMRVGDINYGNIGDSKIKTTLLEDIFGLGSAIFTAIHKPQPGEPIPTYPPPRPGTVTPPPVLPPIPQSPQPPEWVNTNEQPRPLDYYWIGTTPYFMLARLLGDAAMATYEYPTVGAFTLVSQDSRDTASIGRWAQTPDITGNPEYTLQILLPNMLRGELAAPLVQESVSTIPALVGRTGNGNPVNGNYVLIHNPTTPDIHEITAIESVQADGSITLRRAAIDTVPRAWPAGSIAYVFDGSSTTPFDPTAYADGVDVTYNFTPVTSVGALALESAPDVVTEMSGRPHLPYRPANVAFDGVLFGVTAPTPDDDVVITWSRRNRITETGQLLRWNDADVEPEAGQTTSIIGINGSGAQVFRIDGLTGTSYTMTPAQFLQLGGTGNGRLRFISVRDGLESFRGYEQEISLANFKGYGFDYGNNYGGQP</sequence>
<feature type="domain" description="Tip attachment protein J" evidence="2">
    <location>
        <begin position="214"/>
        <end position="364"/>
    </location>
</feature>
<name>A0A0K2FI44_9CAUD</name>
<dbReference type="EMBL" id="KT321316">
    <property type="protein sequence ID" value="ALA45437.1"/>
    <property type="molecule type" value="Genomic_DNA"/>
</dbReference>
<reference evidence="3" key="1">
    <citation type="submission" date="2015-09" db="EMBL/GenBank/DDBJ databases">
        <authorList>
            <person name="Zhao X."/>
        </authorList>
    </citation>
    <scope>NUCLEOTIDE SEQUENCE</scope>
</reference>
<dbReference type="GeneID" id="26798916"/>
<organism evidence="3 4">
    <name type="scientific">Achromobacter phage phiAxp-2</name>
    <dbReference type="NCBI Taxonomy" id="1664246"/>
    <lineage>
        <taxon>Viruses</taxon>
        <taxon>Duplodnaviria</taxon>
        <taxon>Heunggongvirae</taxon>
        <taxon>Uroviricota</taxon>
        <taxon>Caudoviricetes</taxon>
        <taxon>Casjensviridae</taxon>
        <taxon>Fengtaivirus</taxon>
        <taxon>Fengtaivirus Axp2</taxon>
    </lineage>
</organism>
<dbReference type="Pfam" id="PF13550">
    <property type="entry name" value="Phage-tail_3"/>
    <property type="match status" value="1"/>
</dbReference>
<dbReference type="InterPro" id="IPR032876">
    <property type="entry name" value="J_dom"/>
</dbReference>
<dbReference type="KEGG" id="vg:26798916"/>
<dbReference type="OrthoDB" id="9860at10239"/>
<protein>
    <recommendedName>
        <fullName evidence="2">Tip attachment protein J domain-containing protein</fullName>
    </recommendedName>
</protein>
<gene>
    <name evidence="3" type="ORF">ADP64_000033</name>
</gene>
<evidence type="ECO:0000256" key="1">
    <source>
        <dbReference type="SAM" id="MobiDB-lite"/>
    </source>
</evidence>
<feature type="region of interest" description="Disordered" evidence="1">
    <location>
        <begin position="412"/>
        <end position="443"/>
    </location>
</feature>
<dbReference type="RefSeq" id="YP_009226451.1">
    <property type="nucleotide sequence ID" value="NC_029106.1"/>
</dbReference>
<evidence type="ECO:0000313" key="4">
    <source>
        <dbReference type="Proteomes" id="UP000201646"/>
    </source>
</evidence>
<evidence type="ECO:0000313" key="3">
    <source>
        <dbReference type="EMBL" id="ALA45437.1"/>
    </source>
</evidence>